<sequence length="336" mass="38092">MRPDLDFCSAPLYTSCLRGEEIHAELLALLSQRRLGFVHSIFENGINLAIGESEELVFIGTTKNGRLPFGIHMGVERVRRLRCSVRCGDPVFASTPDMLLFRHPSRPLVLDLSQAEPFQYHIEQEHYRSYRNLIHIDMMLHACRAWGVSTGLGVEWSRFLAEDYHPDEPQSITLRHMEQLMISLVCGEVQAIEEHLRFFLGRGQGLTPAGDDCLVGILAVQALTQAFHPALLSILHHIIEREEITTDVSKAYLRHALRGRFSDKVVKVLNAMMMEDALYFQAKLVQLLHSGHSSGIDIAFGIANAIMALRRYEHVRTSCDRIGRQRHFAALSRSDL</sequence>
<proteinExistence type="predicted"/>
<dbReference type="EMBL" id="JABFOR010000002">
    <property type="protein sequence ID" value="NOJ69361.1"/>
    <property type="molecule type" value="Genomic_DNA"/>
</dbReference>
<organism evidence="1 2">
    <name type="scientific">Paenibacillus alvei</name>
    <name type="common">Bacillus alvei</name>
    <dbReference type="NCBI Taxonomy" id="44250"/>
    <lineage>
        <taxon>Bacteria</taxon>
        <taxon>Bacillati</taxon>
        <taxon>Bacillota</taxon>
        <taxon>Bacilli</taxon>
        <taxon>Bacillales</taxon>
        <taxon>Paenibacillaceae</taxon>
        <taxon>Paenibacillus</taxon>
    </lineage>
</organism>
<dbReference type="Proteomes" id="UP000552038">
    <property type="component" value="Unassembled WGS sequence"/>
</dbReference>
<dbReference type="Pfam" id="PF11392">
    <property type="entry name" value="AllH"/>
    <property type="match status" value="1"/>
</dbReference>
<evidence type="ECO:0000313" key="1">
    <source>
        <dbReference type="EMBL" id="NOJ69361.1"/>
    </source>
</evidence>
<dbReference type="AlphaFoldDB" id="A0AAP6ZWV2"/>
<name>A0AAP6ZWV2_PAEAL</name>
<evidence type="ECO:0000313" key="2">
    <source>
        <dbReference type="Proteomes" id="UP000552038"/>
    </source>
</evidence>
<gene>
    <name evidence="1" type="ORF">HMI46_02155</name>
</gene>
<comment type="caution">
    <text evidence="1">The sequence shown here is derived from an EMBL/GenBank/DDBJ whole genome shotgun (WGS) entry which is preliminary data.</text>
</comment>
<accession>A0AAP6ZWV2</accession>
<dbReference type="RefSeq" id="WP_171414665.1">
    <property type="nucleotide sequence ID" value="NZ_JABFOR010000002.1"/>
</dbReference>
<dbReference type="InterPro" id="IPR021530">
    <property type="entry name" value="AllH-like"/>
</dbReference>
<reference evidence="1 2" key="1">
    <citation type="submission" date="2020-05" db="EMBL/GenBank/DDBJ databases">
        <title>Whole genome sequencing and identification of novel metabolites from Paenibacillus alvei strain JR949.</title>
        <authorList>
            <person name="Rajendhran J."/>
            <person name="Sree Pranav P."/>
            <person name="Mahalakshmi B."/>
            <person name="Karthikeyan R."/>
        </authorList>
    </citation>
    <scope>NUCLEOTIDE SEQUENCE [LARGE SCALE GENOMIC DNA]</scope>
    <source>
        <strain evidence="1 2">JR949</strain>
    </source>
</reference>
<protein>
    <submittedName>
        <fullName evidence="1">DUF2877 domain-containing protein</fullName>
    </submittedName>
</protein>